<feature type="region of interest" description="Disordered" evidence="1">
    <location>
        <begin position="33"/>
        <end position="82"/>
    </location>
</feature>
<accession>A0AAV4NKA3</accession>
<feature type="compositionally biased region" description="Basic and acidic residues" evidence="1">
    <location>
        <begin position="55"/>
        <end position="69"/>
    </location>
</feature>
<reference evidence="2 3" key="1">
    <citation type="submission" date="2021-06" db="EMBL/GenBank/DDBJ databases">
        <title>Caerostris darwini draft genome.</title>
        <authorList>
            <person name="Kono N."/>
            <person name="Arakawa K."/>
        </authorList>
    </citation>
    <scope>NUCLEOTIDE SEQUENCE [LARGE SCALE GENOMIC DNA]</scope>
</reference>
<dbReference type="AlphaFoldDB" id="A0AAV4NKA3"/>
<sequence length="82" mass="9032">MGKVGWDPTARPFCFPRQTIKSVVLCPLFEEDKKDRSPTSSQLTMRKGGLMGILEGREGVQKGRGKDPRSYGSHHISGEAPC</sequence>
<dbReference type="EMBL" id="BPLQ01001712">
    <property type="protein sequence ID" value="GIX84381.1"/>
    <property type="molecule type" value="Genomic_DNA"/>
</dbReference>
<keyword evidence="3" id="KW-1185">Reference proteome</keyword>
<organism evidence="2 3">
    <name type="scientific">Caerostris darwini</name>
    <dbReference type="NCBI Taxonomy" id="1538125"/>
    <lineage>
        <taxon>Eukaryota</taxon>
        <taxon>Metazoa</taxon>
        <taxon>Ecdysozoa</taxon>
        <taxon>Arthropoda</taxon>
        <taxon>Chelicerata</taxon>
        <taxon>Arachnida</taxon>
        <taxon>Araneae</taxon>
        <taxon>Araneomorphae</taxon>
        <taxon>Entelegynae</taxon>
        <taxon>Araneoidea</taxon>
        <taxon>Araneidae</taxon>
        <taxon>Caerostris</taxon>
    </lineage>
</organism>
<evidence type="ECO:0000256" key="1">
    <source>
        <dbReference type="SAM" id="MobiDB-lite"/>
    </source>
</evidence>
<protein>
    <submittedName>
        <fullName evidence="2">Uncharacterized protein</fullName>
    </submittedName>
</protein>
<evidence type="ECO:0000313" key="2">
    <source>
        <dbReference type="EMBL" id="GIX84381.1"/>
    </source>
</evidence>
<evidence type="ECO:0000313" key="3">
    <source>
        <dbReference type="Proteomes" id="UP001054837"/>
    </source>
</evidence>
<proteinExistence type="predicted"/>
<gene>
    <name evidence="2" type="ORF">CDAR_71661</name>
</gene>
<dbReference type="Proteomes" id="UP001054837">
    <property type="component" value="Unassembled WGS sequence"/>
</dbReference>
<name>A0AAV4NKA3_9ARAC</name>
<comment type="caution">
    <text evidence="2">The sequence shown here is derived from an EMBL/GenBank/DDBJ whole genome shotgun (WGS) entry which is preliminary data.</text>
</comment>